<gene>
    <name evidence="3" type="ORF">SI859A1_00344</name>
</gene>
<dbReference type="Pfam" id="PF01451">
    <property type="entry name" value="LMWPc"/>
    <property type="match status" value="1"/>
</dbReference>
<dbReference type="AlphaFoldDB" id="Q1YH94"/>
<evidence type="ECO:0000256" key="1">
    <source>
        <dbReference type="ARBA" id="ARBA00022849"/>
    </source>
</evidence>
<dbReference type="SMART" id="SM00226">
    <property type="entry name" value="LMWPc"/>
    <property type="match status" value="1"/>
</dbReference>
<dbReference type="PANTHER" id="PTHR43428:SF1">
    <property type="entry name" value="ARSENATE REDUCTASE"/>
    <property type="match status" value="1"/>
</dbReference>
<dbReference type="EMBL" id="AAPJ01000004">
    <property type="protein sequence ID" value="EAS49685.1"/>
    <property type="molecule type" value="Genomic_DNA"/>
</dbReference>
<feature type="domain" description="Phosphotyrosine protein phosphatase I" evidence="2">
    <location>
        <begin position="43"/>
        <end position="178"/>
    </location>
</feature>
<dbReference type="InterPro" id="IPR023485">
    <property type="entry name" value="Ptyr_pPase"/>
</dbReference>
<dbReference type="GO" id="GO:0046685">
    <property type="term" value="P:response to arsenic-containing substance"/>
    <property type="evidence" value="ECO:0007669"/>
    <property type="project" value="UniProtKB-KW"/>
</dbReference>
<comment type="caution">
    <text evidence="3">The sequence shown here is derived from an EMBL/GenBank/DDBJ whole genome shotgun (WGS) entry which is preliminary data.</text>
</comment>
<dbReference type="SUPFAM" id="SSF52788">
    <property type="entry name" value="Phosphotyrosine protein phosphatases I"/>
    <property type="match status" value="1"/>
</dbReference>
<proteinExistence type="predicted"/>
<organism evidence="3 4">
    <name type="scientific">Aurantimonas manganoxydans (strain ATCC BAA-1229 / DSM 21871 / SI85-9A1)</name>
    <dbReference type="NCBI Taxonomy" id="287752"/>
    <lineage>
        <taxon>Bacteria</taxon>
        <taxon>Pseudomonadati</taxon>
        <taxon>Pseudomonadota</taxon>
        <taxon>Alphaproteobacteria</taxon>
        <taxon>Hyphomicrobiales</taxon>
        <taxon>Aurantimonadaceae</taxon>
        <taxon>Aurantimonas</taxon>
    </lineage>
</organism>
<name>Q1YH94_AURMS</name>
<dbReference type="HOGENOM" id="CLU_071415_3_1_5"/>
<dbReference type="Gene3D" id="3.40.50.2300">
    <property type="match status" value="1"/>
</dbReference>
<accession>Q1YH94</accession>
<dbReference type="BioCyc" id="AURANTIMONAS:SI859A1_00344-MONOMER"/>
<evidence type="ECO:0000259" key="2">
    <source>
        <dbReference type="SMART" id="SM00226"/>
    </source>
</evidence>
<sequence>MASDGIGARSGCGVRRAPARLRCIQETLPMSAAGEGGDKRRISSVLFVCGMNAIRSPMAEALARSLLPPSVYVASAGVRDGQRDPFVDSVLAEKGLSLGDRRPQRLEDLEDSYFDLIVTMAPEAHHAVLDATGTASVDVEFWPMPDPSVATGSREQILEAYRAVCSRIDDHIRKRLLPDQAAPPAPKD</sequence>
<evidence type="ECO:0000313" key="4">
    <source>
        <dbReference type="Proteomes" id="UP000000321"/>
    </source>
</evidence>
<keyword evidence="4" id="KW-1185">Reference proteome</keyword>
<reference evidence="3 4" key="1">
    <citation type="journal article" date="2008" name="Appl. Environ. Microbiol.">
        <title>Genomic insights into Mn(II) oxidation by the marine alphaproteobacterium Aurantimonas sp. strain SI85-9A1.</title>
        <authorList>
            <person name="Dick G.J."/>
            <person name="Podell S."/>
            <person name="Johnson H.A."/>
            <person name="Rivera-Espinoza Y."/>
            <person name="Bernier-Latmani R."/>
            <person name="McCarthy J.K."/>
            <person name="Torpey J.W."/>
            <person name="Clement B.G."/>
            <person name="Gaasterland T."/>
            <person name="Tebo B.M."/>
        </authorList>
    </citation>
    <scope>NUCLEOTIDE SEQUENCE [LARGE SCALE GENOMIC DNA]</scope>
    <source>
        <strain evidence="3 4">SI85-9A1</strain>
    </source>
</reference>
<keyword evidence="1" id="KW-0059">Arsenical resistance</keyword>
<dbReference type="InterPro" id="IPR036196">
    <property type="entry name" value="Ptyr_pPase_sf"/>
</dbReference>
<dbReference type="PANTHER" id="PTHR43428">
    <property type="entry name" value="ARSENATE REDUCTASE"/>
    <property type="match status" value="1"/>
</dbReference>
<protein>
    <submittedName>
        <fullName evidence="3">Possible arsenate reductase</fullName>
    </submittedName>
</protein>
<dbReference type="Proteomes" id="UP000000321">
    <property type="component" value="Unassembled WGS sequence"/>
</dbReference>
<evidence type="ECO:0000313" key="3">
    <source>
        <dbReference type="EMBL" id="EAS49685.1"/>
    </source>
</evidence>